<reference evidence="1 2" key="1">
    <citation type="submission" date="2016-03" db="EMBL/GenBank/DDBJ databases">
        <title>Acetic acid bacteria sequencing.</title>
        <authorList>
            <person name="Brandt J."/>
            <person name="Jakob F."/>
            <person name="Vogel R.F."/>
        </authorList>
    </citation>
    <scope>NUCLEOTIDE SEQUENCE [LARGE SCALE GENOMIC DNA]</scope>
    <source>
        <strain evidence="1 2">NBRC 101099</strain>
    </source>
</reference>
<dbReference type="EMBL" id="CP014691">
    <property type="protein sequence ID" value="AQS86684.1"/>
    <property type="molecule type" value="Genomic_DNA"/>
</dbReference>
<dbReference type="KEGG" id="nch:A0U93_00535"/>
<accession>A0A1U9KLL9</accession>
<keyword evidence="2" id="KW-1185">Reference proteome</keyword>
<sequence>MRCLSVLIEDAMAAAIDIMRTEFDAACRHMLALALVYGERRGAMRPVGLGWIARRYGTGSVTTTRGGGRAVQSHLEPYSRVVRPQKCLGHLKRACSNQNALLLRRIVSVKSIKTSSAIALADRALG</sequence>
<dbReference type="Proteomes" id="UP000188604">
    <property type="component" value="Chromosome"/>
</dbReference>
<evidence type="ECO:0000313" key="1">
    <source>
        <dbReference type="EMBL" id="AQS86684.1"/>
    </source>
</evidence>
<dbReference type="AlphaFoldDB" id="A0A1U9KLL9"/>
<gene>
    <name evidence="1" type="ORF">A0U93_00535</name>
</gene>
<organism evidence="1 2">
    <name type="scientific">Neoasaia chiangmaiensis</name>
    <dbReference type="NCBI Taxonomy" id="320497"/>
    <lineage>
        <taxon>Bacteria</taxon>
        <taxon>Pseudomonadati</taxon>
        <taxon>Pseudomonadota</taxon>
        <taxon>Alphaproteobacteria</taxon>
        <taxon>Acetobacterales</taxon>
        <taxon>Acetobacteraceae</taxon>
        <taxon>Neoasaia</taxon>
    </lineage>
</organism>
<evidence type="ECO:0000313" key="2">
    <source>
        <dbReference type="Proteomes" id="UP000188604"/>
    </source>
</evidence>
<proteinExistence type="predicted"/>
<name>A0A1U9KLL9_9PROT</name>
<protein>
    <submittedName>
        <fullName evidence="1">Uncharacterized protein</fullName>
    </submittedName>
</protein>